<dbReference type="InterPro" id="IPR028098">
    <property type="entry name" value="Glyco_trans_4-like_N"/>
</dbReference>
<evidence type="ECO:0000313" key="4">
    <source>
        <dbReference type="Proteomes" id="UP000289758"/>
    </source>
</evidence>
<dbReference type="SUPFAM" id="SSF53756">
    <property type="entry name" value="UDP-Glycosyltransferase/glycogen phosphorylase"/>
    <property type="match status" value="1"/>
</dbReference>
<dbReference type="EMBL" id="PDKK01000005">
    <property type="protein sequence ID" value="RXK05864.1"/>
    <property type="molecule type" value="Genomic_DNA"/>
</dbReference>
<name>A0A4Q1ALH9_9BACT</name>
<dbReference type="Pfam" id="PF13439">
    <property type="entry name" value="Glyco_transf_4"/>
    <property type="match status" value="1"/>
</dbReference>
<evidence type="ECO:0000259" key="1">
    <source>
        <dbReference type="Pfam" id="PF00534"/>
    </source>
</evidence>
<dbReference type="Gene3D" id="3.40.50.2000">
    <property type="entry name" value="Glycogen Phosphorylase B"/>
    <property type="match status" value="2"/>
</dbReference>
<evidence type="ECO:0000259" key="2">
    <source>
        <dbReference type="Pfam" id="PF13439"/>
    </source>
</evidence>
<dbReference type="Pfam" id="PF00534">
    <property type="entry name" value="Glycos_transf_1"/>
    <property type="match status" value="1"/>
</dbReference>
<dbReference type="CDD" id="cd03811">
    <property type="entry name" value="GT4_GT28_WabH-like"/>
    <property type="match status" value="1"/>
</dbReference>
<dbReference type="Proteomes" id="UP000289758">
    <property type="component" value="Unassembled WGS sequence"/>
</dbReference>
<feature type="domain" description="Glycosyltransferase subfamily 4-like N-terminal" evidence="2">
    <location>
        <begin position="12"/>
        <end position="177"/>
    </location>
</feature>
<feature type="domain" description="Glycosyl transferase family 1" evidence="1">
    <location>
        <begin position="187"/>
        <end position="333"/>
    </location>
</feature>
<accession>A0A4Q1ALH9</accession>
<dbReference type="PANTHER" id="PTHR12526">
    <property type="entry name" value="GLYCOSYLTRANSFERASE"/>
    <property type="match status" value="1"/>
</dbReference>
<keyword evidence="4" id="KW-1185">Reference proteome</keyword>
<dbReference type="PANTHER" id="PTHR12526:SF630">
    <property type="entry name" value="GLYCOSYLTRANSFERASE"/>
    <property type="match status" value="1"/>
</dbReference>
<reference evidence="3 4" key="1">
    <citation type="submission" date="2017-10" db="EMBL/GenBank/DDBJ databases">
        <title>Genomics of the genus Arcobacter.</title>
        <authorList>
            <person name="Perez-Cataluna A."/>
            <person name="Figueras M.J."/>
        </authorList>
    </citation>
    <scope>NUCLEOTIDE SEQUENCE [LARGE SCALE GENOMIC DNA]</scope>
    <source>
        <strain evidence="3 4">CECT 8441</strain>
    </source>
</reference>
<keyword evidence="3" id="KW-0808">Transferase</keyword>
<proteinExistence type="predicted"/>
<evidence type="ECO:0000313" key="3">
    <source>
        <dbReference type="EMBL" id="RXK05864.1"/>
    </source>
</evidence>
<dbReference type="AlphaFoldDB" id="A0A4Q1ALH9"/>
<organism evidence="3 4">
    <name type="scientific">Halarcobacter ebronensis</name>
    <dbReference type="NCBI Taxonomy" id="1462615"/>
    <lineage>
        <taxon>Bacteria</taxon>
        <taxon>Pseudomonadati</taxon>
        <taxon>Campylobacterota</taxon>
        <taxon>Epsilonproteobacteria</taxon>
        <taxon>Campylobacterales</taxon>
        <taxon>Arcobacteraceae</taxon>
        <taxon>Halarcobacter</taxon>
    </lineage>
</organism>
<dbReference type="OrthoDB" id="1522162at2"/>
<comment type="caution">
    <text evidence="3">The sequence shown here is derived from an EMBL/GenBank/DDBJ whole genome shotgun (WGS) entry which is preliminary data.</text>
</comment>
<sequence length="361" mass="42383">MKIIIFTQNLDFGGVQKSVYLLANYLKKEYDLTIILAEDNKKIRYKIDGINILQIKTPLINIKDPNVGEKLYKYRIIELDNLLNKVKPNILISYEDYNNLITLNCEYKCKKIISCRVSIKDSYEKRRIHLLESEFYYNMIKKLYKKADRIITVSESIKNELIDDFQLDNIITIYNGIVHNNDVVSSKYSNFILNIGRLHTQKGQKDLIKAFNEIKDKVDVNLIIVGDGNMKEELLSLVNRFNLGERVLLVGYDDPYKYIKNCKLFVFPSYYEGFSNTILEVMSCEKNIVSYNYKGSKEILYEDNIVPLGNIKKLSEKILYYLNNERENIDCSKKLFEKSQNFTLEKTLQNYKKEIEALCVE</sequence>
<gene>
    <name evidence="3" type="ORF">CRV07_07270</name>
</gene>
<dbReference type="RefSeq" id="WP_129087073.1">
    <property type="nucleotide sequence ID" value="NZ_CP053836.1"/>
</dbReference>
<dbReference type="InterPro" id="IPR001296">
    <property type="entry name" value="Glyco_trans_1"/>
</dbReference>
<dbReference type="GO" id="GO:0016757">
    <property type="term" value="F:glycosyltransferase activity"/>
    <property type="evidence" value="ECO:0007669"/>
    <property type="project" value="InterPro"/>
</dbReference>
<protein>
    <submittedName>
        <fullName evidence="3">Glycosyl transferase</fullName>
    </submittedName>
</protein>